<evidence type="ECO:0000256" key="3">
    <source>
        <dbReference type="ARBA" id="ARBA00022448"/>
    </source>
</evidence>
<comment type="subcellular location">
    <subcellularLocation>
        <location evidence="1">Cell membrane</location>
        <topology evidence="1">Multi-pass membrane protein</topology>
    </subcellularLocation>
</comment>
<dbReference type="OrthoDB" id="9808461at2"/>
<keyword evidence="6 8" id="KW-1133">Transmembrane helix</keyword>
<dbReference type="InterPro" id="IPR011925">
    <property type="entry name" value="LolCE_TM"/>
</dbReference>
<feature type="transmembrane region" description="Helical" evidence="8">
    <location>
        <begin position="380"/>
        <end position="400"/>
    </location>
</feature>
<keyword evidence="3" id="KW-0813">Transport</keyword>
<evidence type="ECO:0000256" key="5">
    <source>
        <dbReference type="ARBA" id="ARBA00022692"/>
    </source>
</evidence>
<feature type="domain" description="ABC3 transporter permease C-terminal" evidence="9">
    <location>
        <begin position="274"/>
        <end position="407"/>
    </location>
</feature>
<keyword evidence="11" id="KW-0131">Cell cycle</keyword>
<evidence type="ECO:0000256" key="1">
    <source>
        <dbReference type="ARBA" id="ARBA00004651"/>
    </source>
</evidence>
<dbReference type="PANTHER" id="PTHR30489:SF0">
    <property type="entry name" value="LIPOPROTEIN-RELEASING SYSTEM TRANSMEMBRANE PROTEIN LOLE"/>
    <property type="match status" value="1"/>
</dbReference>
<proteinExistence type="inferred from homology"/>
<dbReference type="PANTHER" id="PTHR30489">
    <property type="entry name" value="LIPOPROTEIN-RELEASING SYSTEM TRANSMEMBRANE PROTEIN LOLE"/>
    <property type="match status" value="1"/>
</dbReference>
<dbReference type="KEGG" id="mars:A8C75_08090"/>
<keyword evidence="12" id="KW-1185">Reference proteome</keyword>
<gene>
    <name evidence="11" type="ORF">A8C75_08090</name>
</gene>
<evidence type="ECO:0000313" key="12">
    <source>
        <dbReference type="Proteomes" id="UP000078070"/>
    </source>
</evidence>
<dbReference type="InterPro" id="IPR025857">
    <property type="entry name" value="MacB_PCD"/>
</dbReference>
<evidence type="ECO:0000313" key="11">
    <source>
        <dbReference type="EMBL" id="ANG62451.1"/>
    </source>
</evidence>
<evidence type="ECO:0000256" key="7">
    <source>
        <dbReference type="ARBA" id="ARBA00023136"/>
    </source>
</evidence>
<organism evidence="11 12">
    <name type="scientific">Marinobacterium aestuarii</name>
    <dbReference type="NCBI Taxonomy" id="1821621"/>
    <lineage>
        <taxon>Bacteria</taxon>
        <taxon>Pseudomonadati</taxon>
        <taxon>Pseudomonadota</taxon>
        <taxon>Gammaproteobacteria</taxon>
        <taxon>Oceanospirillales</taxon>
        <taxon>Oceanospirillaceae</taxon>
        <taxon>Marinobacterium</taxon>
    </lineage>
</organism>
<dbReference type="RefSeq" id="WP_067380496.1">
    <property type="nucleotide sequence ID" value="NZ_CP015839.1"/>
</dbReference>
<dbReference type="Proteomes" id="UP000078070">
    <property type="component" value="Chromosome"/>
</dbReference>
<evidence type="ECO:0000259" key="10">
    <source>
        <dbReference type="Pfam" id="PF12704"/>
    </source>
</evidence>
<reference evidence="12" key="1">
    <citation type="submission" date="2016-05" db="EMBL/GenBank/DDBJ databases">
        <authorList>
            <person name="Baek K."/>
            <person name="Yang S.-J."/>
        </authorList>
    </citation>
    <scope>NUCLEOTIDE SEQUENCE [LARGE SCALE GENOMIC DNA]</scope>
    <source>
        <strain evidence="12">ST58-10</strain>
    </source>
</reference>
<name>A0A1A9EXU7_9GAMM</name>
<evidence type="ECO:0000256" key="8">
    <source>
        <dbReference type="SAM" id="Phobius"/>
    </source>
</evidence>
<dbReference type="Pfam" id="PF12704">
    <property type="entry name" value="MacB_PCD"/>
    <property type="match status" value="1"/>
</dbReference>
<evidence type="ECO:0000256" key="4">
    <source>
        <dbReference type="ARBA" id="ARBA00022475"/>
    </source>
</evidence>
<feature type="transmembrane region" description="Helical" evidence="8">
    <location>
        <begin position="272"/>
        <end position="295"/>
    </location>
</feature>
<accession>A0A1A9EXU7</accession>
<evidence type="ECO:0000259" key="9">
    <source>
        <dbReference type="Pfam" id="PF02687"/>
    </source>
</evidence>
<dbReference type="AlphaFoldDB" id="A0A1A9EXU7"/>
<dbReference type="NCBIfam" id="TIGR02212">
    <property type="entry name" value="lolCE"/>
    <property type="match status" value="1"/>
</dbReference>
<dbReference type="EMBL" id="CP015839">
    <property type="protein sequence ID" value="ANG62451.1"/>
    <property type="molecule type" value="Genomic_DNA"/>
</dbReference>
<dbReference type="GO" id="GO:0044874">
    <property type="term" value="P:lipoprotein localization to outer membrane"/>
    <property type="evidence" value="ECO:0007669"/>
    <property type="project" value="TreeGrafter"/>
</dbReference>
<keyword evidence="7 8" id="KW-0472">Membrane</keyword>
<sequence>MFRPFSLYVGLRYTGAKRSNHFISFISLVSMLGLMLGVAALILVLSVMNGFDRELKQRILGMVPHATIAGYGESLQSWRKVADDIARQPGVLGTAPYIQAQGMLTQGGSVHGVQVTGIDPVRENQVSIIGDHMREGSLAALGNQRFGIVLGAILARSLGVGSGDKVTLVLPEASVSVAGVVPRMKRFTVVGVFEVGAELDANLAYISLEDAAVITRQGDGVDGIRLRFDDLFDAPTAVRQIASGLNGPYLVSDWTRSHGNLFQAIQMEKRMIGLLLFLIVFVAAFNIVSTLVMVVTDKKADIAILRTLGATSGRIMRIFMVQGCLIGTIGTLLGTGLGVLLALTVTDLVAWLERALGIQFLSADVYFISYLPSQLQWDDVTLICSAALTIGFLATLYPAWRASRTEPAEALRYE</sequence>
<evidence type="ECO:0000256" key="6">
    <source>
        <dbReference type="ARBA" id="ARBA00022989"/>
    </source>
</evidence>
<protein>
    <submittedName>
        <fullName evidence="11">Cell division protein FtsX</fullName>
    </submittedName>
</protein>
<dbReference type="GO" id="GO:0051301">
    <property type="term" value="P:cell division"/>
    <property type="evidence" value="ECO:0007669"/>
    <property type="project" value="UniProtKB-KW"/>
</dbReference>
<dbReference type="STRING" id="1821621.A8C75_08090"/>
<feature type="transmembrane region" description="Helical" evidence="8">
    <location>
        <begin position="315"/>
        <end position="341"/>
    </location>
</feature>
<feature type="domain" description="MacB-like periplasmic core" evidence="10">
    <location>
        <begin position="27"/>
        <end position="242"/>
    </location>
</feature>
<dbReference type="Pfam" id="PF02687">
    <property type="entry name" value="FtsX"/>
    <property type="match status" value="1"/>
</dbReference>
<keyword evidence="5 8" id="KW-0812">Transmembrane</keyword>
<dbReference type="InterPro" id="IPR051447">
    <property type="entry name" value="Lipoprotein-release_system"/>
</dbReference>
<dbReference type="InterPro" id="IPR003838">
    <property type="entry name" value="ABC3_permease_C"/>
</dbReference>
<comment type="similarity">
    <text evidence="2">Belongs to the ABC-4 integral membrane protein family. LolC/E subfamily.</text>
</comment>
<dbReference type="GO" id="GO:0042953">
    <property type="term" value="P:lipoprotein transport"/>
    <property type="evidence" value="ECO:0007669"/>
    <property type="project" value="InterPro"/>
</dbReference>
<reference evidence="11 12" key="2">
    <citation type="journal article" date="2018" name="Int. J. Syst. Evol. Microbiol.">
        <title>Marinobacterium aestuarii sp. nov., a benzene-degrading marine bacterium isolated from estuary sediment.</title>
        <authorList>
            <person name="Bae S.S."/>
            <person name="Jung J."/>
            <person name="Chung D."/>
            <person name="Baek K."/>
        </authorList>
    </citation>
    <scope>NUCLEOTIDE SEQUENCE [LARGE SCALE GENOMIC DNA]</scope>
    <source>
        <strain evidence="11 12">ST58-10</strain>
    </source>
</reference>
<dbReference type="GO" id="GO:0098797">
    <property type="term" value="C:plasma membrane protein complex"/>
    <property type="evidence" value="ECO:0007669"/>
    <property type="project" value="TreeGrafter"/>
</dbReference>
<feature type="transmembrane region" description="Helical" evidence="8">
    <location>
        <begin position="22"/>
        <end position="48"/>
    </location>
</feature>
<evidence type="ECO:0000256" key="2">
    <source>
        <dbReference type="ARBA" id="ARBA00005236"/>
    </source>
</evidence>
<keyword evidence="4" id="KW-1003">Cell membrane</keyword>
<keyword evidence="11" id="KW-0132">Cell division</keyword>